<dbReference type="Proteomes" id="UP000250140">
    <property type="component" value="Unassembled WGS sequence"/>
</dbReference>
<name>A0A8E2JVJ8_9PEZI</name>
<organism evidence="1 2">
    <name type="scientific">Glonium stellatum</name>
    <dbReference type="NCBI Taxonomy" id="574774"/>
    <lineage>
        <taxon>Eukaryota</taxon>
        <taxon>Fungi</taxon>
        <taxon>Dikarya</taxon>
        <taxon>Ascomycota</taxon>
        <taxon>Pezizomycotina</taxon>
        <taxon>Dothideomycetes</taxon>
        <taxon>Pleosporomycetidae</taxon>
        <taxon>Gloniales</taxon>
        <taxon>Gloniaceae</taxon>
        <taxon>Glonium</taxon>
    </lineage>
</organism>
<gene>
    <name evidence="1" type="ORF">AOQ84DRAFT_209178</name>
</gene>
<evidence type="ECO:0000313" key="2">
    <source>
        <dbReference type="Proteomes" id="UP000250140"/>
    </source>
</evidence>
<dbReference type="EMBL" id="KV749172">
    <property type="protein sequence ID" value="OCL10757.1"/>
    <property type="molecule type" value="Genomic_DNA"/>
</dbReference>
<sequence length="92" mass="10258">MEGGKLCTADSGSAVVVLRRYKAGIRSGILRLEPVIDGGYSRYRRSIDGRLRRFKRLPWPERKTAVTSSLPSPLLHPASQFANMSSPIIRMT</sequence>
<proteinExistence type="predicted"/>
<evidence type="ECO:0000313" key="1">
    <source>
        <dbReference type="EMBL" id="OCL10757.1"/>
    </source>
</evidence>
<keyword evidence="2" id="KW-1185">Reference proteome</keyword>
<dbReference type="AlphaFoldDB" id="A0A8E2JVJ8"/>
<accession>A0A8E2JVJ8</accession>
<protein>
    <submittedName>
        <fullName evidence="1">Uncharacterized protein</fullName>
    </submittedName>
</protein>
<reference evidence="1 2" key="1">
    <citation type="journal article" date="2016" name="Nat. Commun.">
        <title>Ectomycorrhizal ecology is imprinted in the genome of the dominant symbiotic fungus Cenococcum geophilum.</title>
        <authorList>
            <consortium name="DOE Joint Genome Institute"/>
            <person name="Peter M."/>
            <person name="Kohler A."/>
            <person name="Ohm R.A."/>
            <person name="Kuo A."/>
            <person name="Krutzmann J."/>
            <person name="Morin E."/>
            <person name="Arend M."/>
            <person name="Barry K.W."/>
            <person name="Binder M."/>
            <person name="Choi C."/>
            <person name="Clum A."/>
            <person name="Copeland A."/>
            <person name="Grisel N."/>
            <person name="Haridas S."/>
            <person name="Kipfer T."/>
            <person name="LaButti K."/>
            <person name="Lindquist E."/>
            <person name="Lipzen A."/>
            <person name="Maire R."/>
            <person name="Meier B."/>
            <person name="Mihaltcheva S."/>
            <person name="Molinier V."/>
            <person name="Murat C."/>
            <person name="Poggeler S."/>
            <person name="Quandt C.A."/>
            <person name="Sperisen C."/>
            <person name="Tritt A."/>
            <person name="Tisserant E."/>
            <person name="Crous P.W."/>
            <person name="Henrissat B."/>
            <person name="Nehls U."/>
            <person name="Egli S."/>
            <person name="Spatafora J.W."/>
            <person name="Grigoriev I.V."/>
            <person name="Martin F.M."/>
        </authorList>
    </citation>
    <scope>NUCLEOTIDE SEQUENCE [LARGE SCALE GENOMIC DNA]</scope>
    <source>
        <strain evidence="1 2">CBS 207.34</strain>
    </source>
</reference>